<keyword evidence="1" id="KW-0472">Membrane</keyword>
<keyword evidence="1" id="KW-0812">Transmembrane</keyword>
<keyword evidence="1" id="KW-1133">Transmembrane helix</keyword>
<feature type="transmembrane region" description="Helical" evidence="1">
    <location>
        <begin position="130"/>
        <end position="149"/>
    </location>
</feature>
<protein>
    <submittedName>
        <fullName evidence="2">Uncharacterized protein</fullName>
    </submittedName>
</protein>
<feature type="transmembrane region" description="Helical" evidence="1">
    <location>
        <begin position="57"/>
        <end position="79"/>
    </location>
</feature>
<organism evidence="2 3">
    <name type="scientific">Romboutsia weinsteinii</name>
    <dbReference type="NCBI Taxonomy" id="2020949"/>
    <lineage>
        <taxon>Bacteria</taxon>
        <taxon>Bacillati</taxon>
        <taxon>Bacillota</taxon>
        <taxon>Clostridia</taxon>
        <taxon>Peptostreptococcales</taxon>
        <taxon>Peptostreptococcaceae</taxon>
        <taxon>Romboutsia</taxon>
    </lineage>
</organism>
<dbReference type="AlphaFoldDB" id="A0A371IYE7"/>
<evidence type="ECO:0000256" key="1">
    <source>
        <dbReference type="SAM" id="Phobius"/>
    </source>
</evidence>
<sequence length="181" mass="21603">MMDWYLYSKNDKMNYFDGQDLKIRNIVASPLLFQKVRWYLMLFAYCIYIRLNNNEGSIYHIGMIILSVSVIGTFISLVIKSIRAYVLWQNIDIDELVFTYNKYLVKKWITFFIESLFSISLVLYCTGNQFWTPILFMMILIKIIIKLLSIGLDTFRKVMTQETINIEANEEDDESEEDRYK</sequence>
<keyword evidence="3" id="KW-1185">Reference proteome</keyword>
<accession>A0A371IYE7</accession>
<comment type="caution">
    <text evidence="2">The sequence shown here is derived from an EMBL/GenBank/DDBJ whole genome shotgun (WGS) entry which is preliminary data.</text>
</comment>
<evidence type="ECO:0000313" key="2">
    <source>
        <dbReference type="EMBL" id="RDY25499.1"/>
    </source>
</evidence>
<feature type="transmembrane region" description="Helical" evidence="1">
    <location>
        <begin position="108"/>
        <end position="124"/>
    </location>
</feature>
<dbReference type="Proteomes" id="UP000215694">
    <property type="component" value="Unassembled WGS sequence"/>
</dbReference>
<name>A0A371IYE7_9FIRM</name>
<dbReference type="RefSeq" id="WP_147295849.1">
    <property type="nucleotide sequence ID" value="NZ_NOJY02000067.1"/>
</dbReference>
<proteinExistence type="predicted"/>
<reference evidence="2 3" key="1">
    <citation type="journal article" date="2017" name="Genome Announc.">
        <title>Draft Genome Sequence of Romboutsia weinsteinii sp. nov. Strain CCRI-19649(T) Isolated from Surface Water.</title>
        <authorList>
            <person name="Maheux A.F."/>
            <person name="Boudreau D.K."/>
            <person name="Berube E."/>
            <person name="Boissinot M."/>
            <person name="Cantin P."/>
            <person name="Raymond F."/>
            <person name="Corbeil J."/>
            <person name="Omar R.F."/>
            <person name="Bergeron M.G."/>
        </authorList>
    </citation>
    <scope>NUCLEOTIDE SEQUENCE [LARGE SCALE GENOMIC DNA]</scope>
    <source>
        <strain evidence="2 3">CCRI-19649</strain>
    </source>
</reference>
<dbReference type="EMBL" id="NOJY02000067">
    <property type="protein sequence ID" value="RDY25499.1"/>
    <property type="molecule type" value="Genomic_DNA"/>
</dbReference>
<feature type="non-terminal residue" evidence="2">
    <location>
        <position position="181"/>
    </location>
</feature>
<evidence type="ECO:0000313" key="3">
    <source>
        <dbReference type="Proteomes" id="UP000215694"/>
    </source>
</evidence>
<gene>
    <name evidence="2" type="ORF">CHL78_017925</name>
</gene>